<dbReference type="Proteomes" id="UP000054538">
    <property type="component" value="Unassembled WGS sequence"/>
</dbReference>
<reference evidence="1 2" key="1">
    <citation type="submission" date="2014-04" db="EMBL/GenBank/DDBJ databases">
        <authorList>
            <consortium name="DOE Joint Genome Institute"/>
            <person name="Kuo A."/>
            <person name="Kohler A."/>
            <person name="Jargeat P."/>
            <person name="Nagy L.G."/>
            <person name="Floudas D."/>
            <person name="Copeland A."/>
            <person name="Barry K.W."/>
            <person name="Cichocki N."/>
            <person name="Veneault-Fourrey C."/>
            <person name="LaButti K."/>
            <person name="Lindquist E.A."/>
            <person name="Lipzen A."/>
            <person name="Lundell T."/>
            <person name="Morin E."/>
            <person name="Murat C."/>
            <person name="Sun H."/>
            <person name="Tunlid A."/>
            <person name="Henrissat B."/>
            <person name="Grigoriev I.V."/>
            <person name="Hibbett D.S."/>
            <person name="Martin F."/>
            <person name="Nordberg H.P."/>
            <person name="Cantor M.N."/>
            <person name="Hua S.X."/>
        </authorList>
    </citation>
    <scope>NUCLEOTIDE SEQUENCE [LARGE SCALE GENOMIC DNA]</scope>
    <source>
        <strain evidence="1 2">Ve08.2h10</strain>
    </source>
</reference>
<evidence type="ECO:0000313" key="1">
    <source>
        <dbReference type="EMBL" id="KIK76509.1"/>
    </source>
</evidence>
<organism evidence="1 2">
    <name type="scientific">Paxillus rubicundulus Ve08.2h10</name>
    <dbReference type="NCBI Taxonomy" id="930991"/>
    <lineage>
        <taxon>Eukaryota</taxon>
        <taxon>Fungi</taxon>
        <taxon>Dikarya</taxon>
        <taxon>Basidiomycota</taxon>
        <taxon>Agaricomycotina</taxon>
        <taxon>Agaricomycetes</taxon>
        <taxon>Agaricomycetidae</taxon>
        <taxon>Boletales</taxon>
        <taxon>Paxilineae</taxon>
        <taxon>Paxillaceae</taxon>
        <taxon>Paxillus</taxon>
    </lineage>
</organism>
<dbReference type="InParanoid" id="A0A0D0D861"/>
<dbReference type="EMBL" id="KN827447">
    <property type="protein sequence ID" value="KIK76509.1"/>
    <property type="molecule type" value="Genomic_DNA"/>
</dbReference>
<evidence type="ECO:0000313" key="2">
    <source>
        <dbReference type="Proteomes" id="UP000054538"/>
    </source>
</evidence>
<name>A0A0D0D861_9AGAM</name>
<feature type="non-terminal residue" evidence="1">
    <location>
        <position position="1"/>
    </location>
</feature>
<accession>A0A0D0D861</accession>
<dbReference type="Pfam" id="PF18759">
    <property type="entry name" value="Plavaka"/>
    <property type="match status" value="1"/>
</dbReference>
<dbReference type="HOGENOM" id="CLU_006344_7_2_1"/>
<sequence length="177" mass="20736">LPDGSPPPPLHDWSDNDWTPYCNCLEFELANFLYMCNQMPEKQIDTLLNIWAASLMKSGLDSLFVDHKDLYKTIDSTPLGDVKWECFSIKYTGIQPEPMENSLPWMNNIYNVWFCTPLNIIQNIVANPDFATEMDFRTYREFETATDVRCWHDFMSRDWAWEQTVSISQICLVSSIR</sequence>
<dbReference type="OrthoDB" id="3199698at2759"/>
<reference evidence="2" key="2">
    <citation type="submission" date="2015-01" db="EMBL/GenBank/DDBJ databases">
        <title>Evolutionary Origins and Diversification of the Mycorrhizal Mutualists.</title>
        <authorList>
            <consortium name="DOE Joint Genome Institute"/>
            <consortium name="Mycorrhizal Genomics Consortium"/>
            <person name="Kohler A."/>
            <person name="Kuo A."/>
            <person name="Nagy L.G."/>
            <person name="Floudas D."/>
            <person name="Copeland A."/>
            <person name="Barry K.W."/>
            <person name="Cichocki N."/>
            <person name="Veneault-Fourrey C."/>
            <person name="LaButti K."/>
            <person name="Lindquist E.A."/>
            <person name="Lipzen A."/>
            <person name="Lundell T."/>
            <person name="Morin E."/>
            <person name="Murat C."/>
            <person name="Riley R."/>
            <person name="Ohm R."/>
            <person name="Sun H."/>
            <person name="Tunlid A."/>
            <person name="Henrissat B."/>
            <person name="Grigoriev I.V."/>
            <person name="Hibbett D.S."/>
            <person name="Martin F."/>
        </authorList>
    </citation>
    <scope>NUCLEOTIDE SEQUENCE [LARGE SCALE GENOMIC DNA]</scope>
    <source>
        <strain evidence="2">Ve08.2h10</strain>
    </source>
</reference>
<proteinExistence type="predicted"/>
<protein>
    <submittedName>
        <fullName evidence="1">Uncharacterized protein</fullName>
    </submittedName>
</protein>
<dbReference type="InterPro" id="IPR041078">
    <property type="entry name" value="Plavaka"/>
</dbReference>
<dbReference type="AlphaFoldDB" id="A0A0D0D861"/>
<keyword evidence="2" id="KW-1185">Reference proteome</keyword>
<gene>
    <name evidence="1" type="ORF">PAXRUDRAFT_169715</name>
</gene>